<evidence type="ECO:0000313" key="3">
    <source>
        <dbReference type="Proteomes" id="UP000195437"/>
    </source>
</evidence>
<dbReference type="RefSeq" id="WP_087455122.1">
    <property type="nucleotide sequence ID" value="NZ_CP021434.1"/>
</dbReference>
<accession>A0A1Y0IK22</accession>
<evidence type="ECO:0000313" key="2">
    <source>
        <dbReference type="EMBL" id="ARU59734.1"/>
    </source>
</evidence>
<gene>
    <name evidence="2" type="ORF">CBW65_00745</name>
</gene>
<dbReference type="Proteomes" id="UP000195437">
    <property type="component" value="Chromosome"/>
</dbReference>
<reference evidence="3" key="1">
    <citation type="submission" date="2017-05" db="EMBL/GenBank/DDBJ databases">
        <authorList>
            <person name="Sung H."/>
        </authorList>
    </citation>
    <scope>NUCLEOTIDE SEQUENCE [LARGE SCALE GENOMIC DNA]</scope>
    <source>
        <strain evidence="3">AR23208</strain>
    </source>
</reference>
<keyword evidence="3" id="KW-1185">Reference proteome</keyword>
<keyword evidence="1" id="KW-1133">Transmembrane helix</keyword>
<feature type="transmembrane region" description="Helical" evidence="1">
    <location>
        <begin position="36"/>
        <end position="58"/>
    </location>
</feature>
<keyword evidence="1" id="KW-0812">Transmembrane</keyword>
<sequence length="104" mass="12605">MKRKQTTRSFVYMTIGLALLFYALPRVPHVTWSLEGAFTCVWLAFAMLIISSNLYYLIGVDKEKQDRKKKRNEWLERGLREFKRGYFSEAKREMRQKKQRRFMS</sequence>
<name>A0A1Y0IK22_9BACL</name>
<proteinExistence type="predicted"/>
<dbReference type="EMBL" id="CP021434">
    <property type="protein sequence ID" value="ARU59734.1"/>
    <property type="molecule type" value="Genomic_DNA"/>
</dbReference>
<dbReference type="AlphaFoldDB" id="A0A1Y0IK22"/>
<protein>
    <submittedName>
        <fullName evidence="2">Uncharacterized protein</fullName>
    </submittedName>
</protein>
<dbReference type="OrthoDB" id="2377062at2"/>
<organism evidence="2 3">
    <name type="scientific">Tumebacillus avium</name>
    <dbReference type="NCBI Taxonomy" id="1903704"/>
    <lineage>
        <taxon>Bacteria</taxon>
        <taxon>Bacillati</taxon>
        <taxon>Bacillota</taxon>
        <taxon>Bacilli</taxon>
        <taxon>Bacillales</taxon>
        <taxon>Alicyclobacillaceae</taxon>
        <taxon>Tumebacillus</taxon>
    </lineage>
</organism>
<keyword evidence="1" id="KW-0472">Membrane</keyword>
<evidence type="ECO:0000256" key="1">
    <source>
        <dbReference type="SAM" id="Phobius"/>
    </source>
</evidence>
<dbReference type="KEGG" id="tum:CBW65_00745"/>
<feature type="transmembrane region" description="Helical" evidence="1">
    <location>
        <begin position="7"/>
        <end position="24"/>
    </location>
</feature>